<dbReference type="EMBL" id="ML977318">
    <property type="protein sequence ID" value="KAF2117541.1"/>
    <property type="molecule type" value="Genomic_DNA"/>
</dbReference>
<gene>
    <name evidence="1" type="ORF">BDV96DRAFT_394493</name>
</gene>
<keyword evidence="2" id="KW-1185">Reference proteome</keyword>
<organism evidence="1 2">
    <name type="scientific">Lophiotrema nucula</name>
    <dbReference type="NCBI Taxonomy" id="690887"/>
    <lineage>
        <taxon>Eukaryota</taxon>
        <taxon>Fungi</taxon>
        <taxon>Dikarya</taxon>
        <taxon>Ascomycota</taxon>
        <taxon>Pezizomycotina</taxon>
        <taxon>Dothideomycetes</taxon>
        <taxon>Pleosporomycetidae</taxon>
        <taxon>Pleosporales</taxon>
        <taxon>Lophiotremataceae</taxon>
        <taxon>Lophiotrema</taxon>
    </lineage>
</organism>
<accession>A0A6A5ZGN5</accession>
<evidence type="ECO:0000313" key="2">
    <source>
        <dbReference type="Proteomes" id="UP000799770"/>
    </source>
</evidence>
<sequence length="209" mass="22929">MCLFDVHFLPNHSILEKIKPGIARVRLGTTSLNRSLQGHIWRLPIEPIGRCNGPDGGDTARALWLCGPGASARCGLCPPEACDGRPPLLSSPPAPRTNEGPVAVPEAVRFSCALPLRAKFFGPMMRLCILPQIQDHTLAGASRFRPSIRRHRATLVWIVEIMPGTLSPHSRGEHAASACFCHPRSWASHEWELCSSPMFWSPEAPQKPP</sequence>
<reference evidence="1" key="1">
    <citation type="journal article" date="2020" name="Stud. Mycol.">
        <title>101 Dothideomycetes genomes: a test case for predicting lifestyles and emergence of pathogens.</title>
        <authorList>
            <person name="Haridas S."/>
            <person name="Albert R."/>
            <person name="Binder M."/>
            <person name="Bloem J."/>
            <person name="Labutti K."/>
            <person name="Salamov A."/>
            <person name="Andreopoulos B."/>
            <person name="Baker S."/>
            <person name="Barry K."/>
            <person name="Bills G."/>
            <person name="Bluhm B."/>
            <person name="Cannon C."/>
            <person name="Castanera R."/>
            <person name="Culley D."/>
            <person name="Daum C."/>
            <person name="Ezra D."/>
            <person name="Gonzalez J."/>
            <person name="Henrissat B."/>
            <person name="Kuo A."/>
            <person name="Liang C."/>
            <person name="Lipzen A."/>
            <person name="Lutzoni F."/>
            <person name="Magnuson J."/>
            <person name="Mondo S."/>
            <person name="Nolan M."/>
            <person name="Ohm R."/>
            <person name="Pangilinan J."/>
            <person name="Park H.-J."/>
            <person name="Ramirez L."/>
            <person name="Alfaro M."/>
            <person name="Sun H."/>
            <person name="Tritt A."/>
            <person name="Yoshinaga Y."/>
            <person name="Zwiers L.-H."/>
            <person name="Turgeon B."/>
            <person name="Goodwin S."/>
            <person name="Spatafora J."/>
            <person name="Crous P."/>
            <person name="Grigoriev I."/>
        </authorList>
    </citation>
    <scope>NUCLEOTIDE SEQUENCE</scope>
    <source>
        <strain evidence="1">CBS 627.86</strain>
    </source>
</reference>
<protein>
    <submittedName>
        <fullName evidence="1">Uncharacterized protein</fullName>
    </submittedName>
</protein>
<dbReference type="AlphaFoldDB" id="A0A6A5ZGN5"/>
<name>A0A6A5ZGN5_9PLEO</name>
<dbReference type="Proteomes" id="UP000799770">
    <property type="component" value="Unassembled WGS sequence"/>
</dbReference>
<proteinExistence type="predicted"/>
<evidence type="ECO:0000313" key="1">
    <source>
        <dbReference type="EMBL" id="KAF2117541.1"/>
    </source>
</evidence>